<dbReference type="PANTHER" id="PTHR21450:SF3">
    <property type="entry name" value="DUF630 FAMILY PROTEIN (DUF630 AND DUF632)"/>
    <property type="match status" value="1"/>
</dbReference>
<evidence type="ECO:0000259" key="2">
    <source>
        <dbReference type="Pfam" id="PF04782"/>
    </source>
</evidence>
<dbReference type="PANTHER" id="PTHR21450">
    <property type="entry name" value="PROTEIN ALTERED PHOSPHATE STARVATION RESPONSE 1"/>
    <property type="match status" value="1"/>
</dbReference>
<dbReference type="STRING" id="337451.A0A3S3N9G9"/>
<name>A0A3S3N9G9_9MAGN</name>
<feature type="compositionally biased region" description="Acidic residues" evidence="1">
    <location>
        <begin position="748"/>
        <end position="757"/>
    </location>
</feature>
<evidence type="ECO:0000259" key="3">
    <source>
        <dbReference type="Pfam" id="PF04783"/>
    </source>
</evidence>
<evidence type="ECO:0000313" key="4">
    <source>
        <dbReference type="EMBL" id="RWR75217.1"/>
    </source>
</evidence>
<dbReference type="Proteomes" id="UP000283530">
    <property type="component" value="Unassembled WGS sequence"/>
</dbReference>
<gene>
    <name evidence="4" type="ORF">CKAN_00359100</name>
</gene>
<dbReference type="Pfam" id="PF04783">
    <property type="entry name" value="DUF630"/>
    <property type="match status" value="1"/>
</dbReference>
<organism evidence="4 5">
    <name type="scientific">Cinnamomum micranthum f. kanehirae</name>
    <dbReference type="NCBI Taxonomy" id="337451"/>
    <lineage>
        <taxon>Eukaryota</taxon>
        <taxon>Viridiplantae</taxon>
        <taxon>Streptophyta</taxon>
        <taxon>Embryophyta</taxon>
        <taxon>Tracheophyta</taxon>
        <taxon>Spermatophyta</taxon>
        <taxon>Magnoliopsida</taxon>
        <taxon>Magnoliidae</taxon>
        <taxon>Laurales</taxon>
        <taxon>Lauraceae</taxon>
        <taxon>Cinnamomum</taxon>
    </lineage>
</organism>
<reference evidence="4 5" key="1">
    <citation type="journal article" date="2019" name="Nat. Plants">
        <title>Stout camphor tree genome fills gaps in understanding of flowering plant genome evolution.</title>
        <authorList>
            <person name="Chaw S.M."/>
            <person name="Liu Y.C."/>
            <person name="Wu Y.W."/>
            <person name="Wang H.Y."/>
            <person name="Lin C.I."/>
            <person name="Wu C.S."/>
            <person name="Ke H.M."/>
            <person name="Chang L.Y."/>
            <person name="Hsu C.Y."/>
            <person name="Yang H.T."/>
            <person name="Sudianto E."/>
            <person name="Hsu M.H."/>
            <person name="Wu K.P."/>
            <person name="Wang L.N."/>
            <person name="Leebens-Mack J.H."/>
            <person name="Tsai I.J."/>
        </authorList>
    </citation>
    <scope>NUCLEOTIDE SEQUENCE [LARGE SCALE GENOMIC DNA]</scope>
    <source>
        <strain evidence="5">cv. Chaw 1501</strain>
        <tissue evidence="4">Young leaves</tissue>
    </source>
</reference>
<dbReference type="EMBL" id="QPKB01000002">
    <property type="protein sequence ID" value="RWR75217.1"/>
    <property type="molecule type" value="Genomic_DNA"/>
</dbReference>
<feature type="compositionally biased region" description="Acidic residues" evidence="1">
    <location>
        <begin position="258"/>
        <end position="271"/>
    </location>
</feature>
<evidence type="ECO:0000256" key="1">
    <source>
        <dbReference type="SAM" id="MobiDB-lite"/>
    </source>
</evidence>
<dbReference type="AlphaFoldDB" id="A0A3S3N9G9"/>
<feature type="domain" description="DUF632" evidence="2">
    <location>
        <begin position="332"/>
        <end position="651"/>
    </location>
</feature>
<proteinExistence type="predicted"/>
<comment type="caution">
    <text evidence="4">The sequence shown here is derived from an EMBL/GenBank/DDBJ whole genome shotgun (WGS) entry which is preliminary data.</text>
</comment>
<dbReference type="InterPro" id="IPR006868">
    <property type="entry name" value="DUF630"/>
</dbReference>
<sequence length="757" mass="85410">MGCTTSRLDDEDAVQFCKDRRRYIKQAVEYRIQFAAGHVAYIQSLRRVSSALRSYVEGDEHREFLSGSYATHSFAPIKKGGPEIVAIPLKSLSSGTPIQSHTGSSRIVNYYMRSSVNPYVSIEERPQSPEIVRVESYSPMHQYGMDGFLSMPPPYTASSFFSSSPYNRPSFPPPSPQTSQWDFFWNPFSSLDMYGYPTRSSVDQSNINDDVTRLRRVREEEGIPDLEEEEEEEEKVEFRKALNNERGKVDLNWGNEAVDVEEDGAETDTDTETEHEASEESQSQTVERVEVSEARNAVEIKVGNKQEVVCEKEEKEETPGFTVFVNRTPTSMAEVVKDLETQFMLICDSAKEVSTLLESSRVQYSLTGNETTAIKMLNPIALIRSASSRSTSSRFLHASSSSRDFSYDSGSDVSEESCMFNGSHQSTLDRLYAWEKKLYEEVKSGERIRIAYDKKRMQLRNQDAKGEDPAVVDKTRASVRDLHTRINVSMHTVKSVSKRIEALRDEELQPQLMELIQGLARMWRVMGECHCSQKRTIDAAKRMLAGMPPKLRNMSGGTDSFRLARSASNLELELRNWRASFDSWIASQRSYIRALASWALRCARSDIDPQSPRRSDGPPPIFGICIQWSRFLDALREAPVVDGLDFFAAGVGSVFGRGEDEAKRSKRFGVGFSADTEGKMALVEREEDDERMEKTAELAVRVLCAGMSVAVSSLMEFAVSSADGYEEIAKKWEQNATNSTRSNQKQEEGEEEERVGV</sequence>
<feature type="region of interest" description="Disordered" evidence="1">
    <location>
        <begin position="733"/>
        <end position="757"/>
    </location>
</feature>
<feature type="domain" description="DUF630" evidence="3">
    <location>
        <begin position="1"/>
        <end position="59"/>
    </location>
</feature>
<keyword evidence="5" id="KW-1185">Reference proteome</keyword>
<dbReference type="Pfam" id="PF04782">
    <property type="entry name" value="DUF632"/>
    <property type="match status" value="1"/>
</dbReference>
<protein>
    <submittedName>
        <fullName evidence="4">DUF632 domain-containing protein/DUF630 domain-containing protein</fullName>
    </submittedName>
</protein>
<dbReference type="InterPro" id="IPR006867">
    <property type="entry name" value="DUF632"/>
</dbReference>
<accession>A0A3S3N9G9</accession>
<feature type="compositionally biased region" description="Polar residues" evidence="1">
    <location>
        <begin position="734"/>
        <end position="743"/>
    </location>
</feature>
<feature type="region of interest" description="Disordered" evidence="1">
    <location>
        <begin position="252"/>
        <end position="289"/>
    </location>
</feature>
<dbReference type="OrthoDB" id="663995at2759"/>
<evidence type="ECO:0000313" key="5">
    <source>
        <dbReference type="Proteomes" id="UP000283530"/>
    </source>
</evidence>